<evidence type="ECO:0000313" key="2">
    <source>
        <dbReference type="Proteomes" id="UP001628156"/>
    </source>
</evidence>
<dbReference type="EMBL" id="BAAFRS010000138">
    <property type="protein sequence ID" value="GAB1223216.1"/>
    <property type="molecule type" value="Genomic_DNA"/>
</dbReference>
<protein>
    <recommendedName>
        <fullName evidence="3">Protein kinase domain-containing protein</fullName>
    </recommendedName>
</protein>
<accession>A0ABQ0DK35</accession>
<evidence type="ECO:0008006" key="3">
    <source>
        <dbReference type="Google" id="ProtNLM"/>
    </source>
</evidence>
<reference evidence="1 2" key="1">
    <citation type="journal article" date="2019" name="PLoS Negl. Trop. Dis.">
        <title>Whole genome sequencing of Entamoeba nuttalli reveals mammalian host-related molecular signatures and a novel octapeptide-repeat surface protein.</title>
        <authorList>
            <person name="Tanaka M."/>
            <person name="Makiuchi T."/>
            <person name="Komiyama T."/>
            <person name="Shiina T."/>
            <person name="Osaki K."/>
            <person name="Tachibana H."/>
        </authorList>
    </citation>
    <scope>NUCLEOTIDE SEQUENCE [LARGE SCALE GENOMIC DNA]</scope>
    <source>
        <strain evidence="1 2">P19-061405</strain>
    </source>
</reference>
<keyword evidence="2" id="KW-1185">Reference proteome</keyword>
<organism evidence="1 2">
    <name type="scientific">Entamoeba nuttalli</name>
    <dbReference type="NCBI Taxonomy" id="412467"/>
    <lineage>
        <taxon>Eukaryota</taxon>
        <taxon>Amoebozoa</taxon>
        <taxon>Evosea</taxon>
        <taxon>Archamoebae</taxon>
        <taxon>Mastigamoebida</taxon>
        <taxon>Entamoebidae</taxon>
        <taxon>Entamoeba</taxon>
    </lineage>
</organism>
<gene>
    <name evidence="1" type="ORF">ENUP19_0138G0020</name>
</gene>
<evidence type="ECO:0000313" key="1">
    <source>
        <dbReference type="EMBL" id="GAB1223216.1"/>
    </source>
</evidence>
<dbReference type="Proteomes" id="UP001628156">
    <property type="component" value="Unassembled WGS sequence"/>
</dbReference>
<sequence length="73" mass="8205">MDLSWPLCYVLHSIASGMASLHKELSFIVDLKNNPMVAPEVLINKPFTISSSIVYSFLPLYYGELLSRAEETI</sequence>
<comment type="caution">
    <text evidence="1">The sequence shown here is derived from an EMBL/GenBank/DDBJ whole genome shotgun (WGS) entry which is preliminary data.</text>
</comment>
<proteinExistence type="predicted"/>
<name>A0ABQ0DK35_9EUKA</name>